<keyword evidence="4" id="KW-0117">Actin capping</keyword>
<dbReference type="PANTHER" id="PTHR10653">
    <property type="entry name" value="F-ACTIN-CAPPING PROTEIN SUBUNIT ALPHA"/>
    <property type="match status" value="1"/>
</dbReference>
<dbReference type="OrthoDB" id="2012566at2759"/>
<dbReference type="InterPro" id="IPR002189">
    <property type="entry name" value="CapZ_alpha"/>
</dbReference>
<dbReference type="Proteomes" id="UP000190312">
    <property type="component" value="Unassembled WGS sequence"/>
</dbReference>
<dbReference type="InterPro" id="IPR036412">
    <property type="entry name" value="HAD-like_sf"/>
</dbReference>
<dbReference type="VEuPathDB" id="FungiDB:AO090023000302"/>
<dbReference type="FunFam" id="3.30.1140.60:FF:000004">
    <property type="entry name" value="F-actin-capping protein subunit alpha"/>
    <property type="match status" value="1"/>
</dbReference>
<dbReference type="FunFam" id="3.90.1150.210:FF:000003">
    <property type="entry name" value="F-actin-capping protein subunit alpha"/>
    <property type="match status" value="1"/>
</dbReference>
<dbReference type="GO" id="GO:0008290">
    <property type="term" value="C:F-actin capping protein complex"/>
    <property type="evidence" value="ECO:0007669"/>
    <property type="project" value="InterPro"/>
</dbReference>
<evidence type="ECO:0000256" key="8">
    <source>
        <dbReference type="ARBA" id="ARBA00025389"/>
    </source>
</evidence>
<comment type="function">
    <text evidence="8">F-actin-capping proteins bind in a Ca(2+)-independent manner to the fast growing ends of actin filaments (barbed end) thereby blocking the exchange of subunits at these ends. Unlike other capping proteins (such as gelsolin and severin), these proteins do not sever actin filaments.</text>
</comment>
<organism evidence="9 10">
    <name type="scientific">Aspergillus oryzae</name>
    <name type="common">Yellow koji mold</name>
    <dbReference type="NCBI Taxonomy" id="5062"/>
    <lineage>
        <taxon>Eukaryota</taxon>
        <taxon>Fungi</taxon>
        <taxon>Dikarya</taxon>
        <taxon>Ascomycota</taxon>
        <taxon>Pezizomycotina</taxon>
        <taxon>Eurotiomycetes</taxon>
        <taxon>Eurotiomycetidae</taxon>
        <taxon>Eurotiales</taxon>
        <taxon>Aspergillaceae</taxon>
        <taxon>Aspergillus</taxon>
        <taxon>Aspergillus subgen. Circumdati</taxon>
    </lineage>
</organism>
<dbReference type="InterPro" id="IPR042276">
    <property type="entry name" value="CapZ_alpha/beta_2"/>
</dbReference>
<evidence type="ECO:0000313" key="10">
    <source>
        <dbReference type="Proteomes" id="UP000190312"/>
    </source>
</evidence>
<dbReference type="InterPro" id="IPR017865">
    <property type="entry name" value="F-actin_cap_asu_CS"/>
</dbReference>
<dbReference type="Pfam" id="PF01267">
    <property type="entry name" value="F-actin_cap_A"/>
    <property type="match status" value="1"/>
</dbReference>
<dbReference type="Gene3D" id="3.30.1140.60">
    <property type="entry name" value="F-actin capping protein, alpha subunit"/>
    <property type="match status" value="1"/>
</dbReference>
<keyword evidence="5" id="KW-0963">Cytoplasm</keyword>
<evidence type="ECO:0000256" key="2">
    <source>
        <dbReference type="ARBA" id="ARBA00010479"/>
    </source>
</evidence>
<dbReference type="InterPro" id="IPR042489">
    <property type="entry name" value="CapZ_alpha_1"/>
</dbReference>
<evidence type="ECO:0000256" key="7">
    <source>
        <dbReference type="ARBA" id="ARBA00023212"/>
    </source>
</evidence>
<comment type="similarity">
    <text evidence="2">Belongs to the F-actin-capping protein alpha subunit family.</text>
</comment>
<dbReference type="InterPro" id="IPR037282">
    <property type="entry name" value="CapZ_alpha/beta"/>
</dbReference>
<comment type="caution">
    <text evidence="9">The sequence shown here is derived from an EMBL/GenBank/DDBJ whole genome shotgun (WGS) entry which is preliminary data.</text>
</comment>
<dbReference type="SUPFAM" id="SSF90096">
    <property type="entry name" value="Subunits of heterodimeric actin filament capping protein Capz"/>
    <property type="match status" value="1"/>
</dbReference>
<dbReference type="PRINTS" id="PR00191">
    <property type="entry name" value="FACTINCAPA"/>
</dbReference>
<dbReference type="AlphaFoldDB" id="A0A1S9DXX6"/>
<evidence type="ECO:0000256" key="3">
    <source>
        <dbReference type="ARBA" id="ARBA00014038"/>
    </source>
</evidence>
<evidence type="ECO:0000256" key="6">
    <source>
        <dbReference type="ARBA" id="ARBA00023203"/>
    </source>
</evidence>
<dbReference type="eggNOG" id="ENOG502QTXV">
    <property type="taxonomic scope" value="Eukaryota"/>
</dbReference>
<keyword evidence="7" id="KW-0206">Cytoskeleton</keyword>
<evidence type="ECO:0000256" key="1">
    <source>
        <dbReference type="ARBA" id="ARBA00004245"/>
    </source>
</evidence>
<evidence type="ECO:0000256" key="4">
    <source>
        <dbReference type="ARBA" id="ARBA00022467"/>
    </source>
</evidence>
<name>A0A1S9DXX6_ASPOZ</name>
<evidence type="ECO:0000313" key="9">
    <source>
        <dbReference type="EMBL" id="OOO13914.1"/>
    </source>
</evidence>
<dbReference type="EMBL" id="MKZY01000001">
    <property type="protein sequence ID" value="OOO13914.1"/>
    <property type="molecule type" value="Genomic_DNA"/>
</dbReference>
<dbReference type="InterPro" id="IPR023214">
    <property type="entry name" value="HAD_sf"/>
</dbReference>
<evidence type="ECO:0000256" key="5">
    <source>
        <dbReference type="ARBA" id="ARBA00022490"/>
    </source>
</evidence>
<comment type="subcellular location">
    <subcellularLocation>
        <location evidence="1">Cytoplasm</location>
        <location evidence="1">Cytoskeleton</location>
    </subcellularLocation>
</comment>
<dbReference type="Gene3D" id="3.40.50.1000">
    <property type="entry name" value="HAD superfamily/HAD-like"/>
    <property type="match status" value="1"/>
</dbReference>
<proteinExistence type="inferred from homology"/>
<dbReference type="GO" id="GO:0051015">
    <property type="term" value="F:actin filament binding"/>
    <property type="evidence" value="ECO:0007669"/>
    <property type="project" value="TreeGrafter"/>
</dbReference>
<dbReference type="GO" id="GO:0030479">
    <property type="term" value="C:actin cortical patch"/>
    <property type="evidence" value="ECO:0007669"/>
    <property type="project" value="TreeGrafter"/>
</dbReference>
<dbReference type="PROSITE" id="PS00749">
    <property type="entry name" value="F_ACTIN_CAPPING_A_2"/>
    <property type="match status" value="1"/>
</dbReference>
<reference evidence="9 10" key="1">
    <citation type="submission" date="2016-10" db="EMBL/GenBank/DDBJ databases">
        <title>Genome sequencing of Aspergillus oryzae BCC7051.</title>
        <authorList>
            <person name="Thammarongtham C."/>
            <person name="Vorapreeda T."/>
            <person name="Nookaew I."/>
            <person name="Srisuk T."/>
            <person name="Land M."/>
            <person name="Jeennor S."/>
            <person name="Laoteng K."/>
        </authorList>
    </citation>
    <scope>NUCLEOTIDE SEQUENCE [LARGE SCALE GENOMIC DNA]</scope>
    <source>
        <strain evidence="9 10">BCC7051</strain>
    </source>
</reference>
<dbReference type="Gene3D" id="1.10.150.240">
    <property type="entry name" value="Putative phosphatase, domain 2"/>
    <property type="match status" value="1"/>
</dbReference>
<protein>
    <recommendedName>
        <fullName evidence="3">F-actin-capping protein subunit alpha</fullName>
    </recommendedName>
</protein>
<dbReference type="GO" id="GO:0016791">
    <property type="term" value="F:phosphatase activity"/>
    <property type="evidence" value="ECO:0007669"/>
    <property type="project" value="UniProtKB-ARBA"/>
</dbReference>
<dbReference type="InterPro" id="IPR023198">
    <property type="entry name" value="PGP-like_dom2"/>
</dbReference>
<dbReference type="GO" id="GO:0051016">
    <property type="term" value="P:barbed-end actin filament capping"/>
    <property type="evidence" value="ECO:0007669"/>
    <property type="project" value="InterPro"/>
</dbReference>
<dbReference type="SUPFAM" id="SSF56784">
    <property type="entry name" value="HAD-like"/>
    <property type="match status" value="1"/>
</dbReference>
<dbReference type="NCBIfam" id="TIGR01509">
    <property type="entry name" value="HAD-SF-IA-v3"/>
    <property type="match status" value="1"/>
</dbReference>
<sequence>MASTVDIASSFIEGAPPGELADVVADVKTLTSNGADIIPSLAPAFERYNETQLATVKLPGASQEVLISEYNKLDGNRYFDVESQTSFEVDHVTQEASAAQSYVLDSQNADLIKSLLKSLGAHAREHYPNCAYGVYPIENDSAVAILLVSNRYSPNNFWNGRFRATYQFPVSEPTTVTGKIQVDVHYYEDGNVALNTNKPLNLSVSSLSAESIISRIATAERDYQEDLNRAFVQMAEGAFKGLRRQLPITRQKVEWEKVGGYRLGQDISGGGVILTWDLPEDTVISAQIFKRMLTSQTWSDYERGNLSENGCYQRLAEDFGIDSADIAHTVRQARESLVTDTAIMNIISEIRAGANHIAIFAMSNISQPDYAALLLDHRGMCSFDRVFPSGCYGTRKPELSFYNKVLREIDTPPENVIFVDDQLENVISAQSIGIHGIAYTNAAELGRQLRNLIFDPVERGREFLRRNAGEFHSITETDQIVRENFSQLLILEATGDKSLVSLEYHQKSWNFFQGNPILTTETFPDDVDTTSLALMTLPTDTKTANLLLDQILGLVNADGIVTTYFDQTRERIDPVVCVNVLRLFCTYGRGIALPLTLQWVYDVLAHRAYINGTRYYTSPESFLYFVGQLCRFSTGVLALRPLETLLIDRLKERLQVKADPLSLAMRILTCLSVGVSQVEVDLRELLSMQCEDGSWEHCPFTRYGLSKVSIGNRGLTTAFVVKAVEMCRGS</sequence>
<keyword evidence="6" id="KW-0009">Actin-binding</keyword>
<gene>
    <name evidence="9" type="ORF">OAory_01025090</name>
</gene>
<dbReference type="Gene3D" id="3.90.1150.210">
    <property type="entry name" value="F-actin capping protein, beta subunit"/>
    <property type="match status" value="1"/>
</dbReference>
<dbReference type="GO" id="GO:0030036">
    <property type="term" value="P:actin cytoskeleton organization"/>
    <property type="evidence" value="ECO:0007669"/>
    <property type="project" value="TreeGrafter"/>
</dbReference>
<dbReference type="PANTHER" id="PTHR10653:SF0">
    <property type="entry name" value="F-ACTIN-CAPPING PROTEIN SUBUNIT ALPHA"/>
    <property type="match status" value="1"/>
</dbReference>
<dbReference type="PROSITE" id="PS00748">
    <property type="entry name" value="F_ACTIN_CAPPING_A_1"/>
    <property type="match status" value="1"/>
</dbReference>
<accession>A0A1S9DXX6</accession>
<keyword evidence="9" id="KW-0378">Hydrolase</keyword>
<dbReference type="InterPro" id="IPR006439">
    <property type="entry name" value="HAD-SF_hydro_IA"/>
</dbReference>